<evidence type="ECO:0000313" key="4">
    <source>
        <dbReference type="Proteomes" id="UP000838412"/>
    </source>
</evidence>
<reference evidence="3" key="1">
    <citation type="submission" date="2022-01" db="EMBL/GenBank/DDBJ databases">
        <authorList>
            <person name="Braso-Vives M."/>
        </authorList>
    </citation>
    <scope>NUCLEOTIDE SEQUENCE</scope>
</reference>
<sequence length="370" mass="41217">MAEKKDSRTVSSGKLTKPSTRPTQKVAKQNVTFSGPNDEHVRRAGERQGAFHGGARPKSKNLASRPSPRATPAGQSGMNMERALVPKGDQRLMRAGRGGGGQVQRQQGLIVPKGYTARPVIPAKKAELISVARAMNDDFAGKVKTLFDPEREAALAAIRTGVYIGWRCPEFTWDCIRVGDMSKCFCGHLLNQHAQYTGRSVKVKCATGGCECKAFAFVPSRPEDVGEFWFQRRRDFDPSTWRAKCRCKHPHDQHSANAYKPCRAKGCRCSQFESNFLCAACDRHWEDHETFFETEDMRRQAGIPCGQEYLLFAEMPDLRNIVLTGKEDDDSPYRALTEGEGAIPRALPFDNNTPVQFGGQKKPGFKPVYD</sequence>
<feature type="region of interest" description="Disordered" evidence="2">
    <location>
        <begin position="1"/>
        <end position="79"/>
    </location>
</feature>
<organism evidence="3 4">
    <name type="scientific">Branchiostoma lanceolatum</name>
    <name type="common">Common lancelet</name>
    <name type="synonym">Amphioxus lanceolatum</name>
    <dbReference type="NCBI Taxonomy" id="7740"/>
    <lineage>
        <taxon>Eukaryota</taxon>
        <taxon>Metazoa</taxon>
        <taxon>Chordata</taxon>
        <taxon>Cephalochordata</taxon>
        <taxon>Leptocardii</taxon>
        <taxon>Amphioxiformes</taxon>
        <taxon>Branchiostomatidae</taxon>
        <taxon>Branchiostoma</taxon>
    </lineage>
</organism>
<feature type="compositionally biased region" description="Polar residues" evidence="2">
    <location>
        <begin position="9"/>
        <end position="35"/>
    </location>
</feature>
<protein>
    <submittedName>
        <fullName evidence="3">FAM221A protein</fullName>
    </submittedName>
</protein>
<accession>A0A8J9ZJJ1</accession>
<dbReference type="PANTHER" id="PTHR31214">
    <property type="entry name" value="PROTEIN FAM221A-RELATED"/>
    <property type="match status" value="1"/>
</dbReference>
<feature type="region of interest" description="Disordered" evidence="2">
    <location>
        <begin position="351"/>
        <end position="370"/>
    </location>
</feature>
<keyword evidence="4" id="KW-1185">Reference proteome</keyword>
<dbReference type="OrthoDB" id="196393at2759"/>
<dbReference type="InterPro" id="IPR026755">
    <property type="entry name" value="Fam221a/b"/>
</dbReference>
<comment type="similarity">
    <text evidence="1">Belongs to the FAM221 family.</text>
</comment>
<feature type="compositionally biased region" description="Basic and acidic residues" evidence="2">
    <location>
        <begin position="37"/>
        <end position="46"/>
    </location>
</feature>
<name>A0A8J9ZJJ1_BRALA</name>
<dbReference type="Pfam" id="PF14753">
    <property type="entry name" value="FAM221"/>
    <property type="match status" value="2"/>
</dbReference>
<evidence type="ECO:0000256" key="1">
    <source>
        <dbReference type="ARBA" id="ARBA00011026"/>
    </source>
</evidence>
<dbReference type="EMBL" id="OV696687">
    <property type="protein sequence ID" value="CAH1254397.1"/>
    <property type="molecule type" value="Genomic_DNA"/>
</dbReference>
<evidence type="ECO:0000313" key="3">
    <source>
        <dbReference type="EMBL" id="CAH1254397.1"/>
    </source>
</evidence>
<gene>
    <name evidence="3" type="primary">FAM221A</name>
    <name evidence="3" type="ORF">BLAG_LOCUS13813</name>
</gene>
<dbReference type="AlphaFoldDB" id="A0A8J9ZJJ1"/>
<dbReference type="PANTHER" id="PTHR31214:SF3">
    <property type="entry name" value="PROTEIN FAM221B"/>
    <property type="match status" value="1"/>
</dbReference>
<evidence type="ECO:0000256" key="2">
    <source>
        <dbReference type="SAM" id="MobiDB-lite"/>
    </source>
</evidence>
<dbReference type="Proteomes" id="UP000838412">
    <property type="component" value="Chromosome 2"/>
</dbReference>
<proteinExistence type="inferred from homology"/>